<dbReference type="PANTHER" id="PTHR43423">
    <property type="entry name" value="ABC TRANSPORTER I FAMILY MEMBER 17"/>
    <property type="match status" value="1"/>
</dbReference>
<keyword evidence="2" id="KW-0547">Nucleotide-binding</keyword>
<feature type="domain" description="ABC transporter" evidence="4">
    <location>
        <begin position="132"/>
        <end position="364"/>
    </location>
</feature>
<protein>
    <submittedName>
        <fullName evidence="6">ABC transporter I family member 17</fullName>
    </submittedName>
</protein>
<dbReference type="Pfam" id="PF00005">
    <property type="entry name" value="ABC_tran"/>
    <property type="match status" value="1"/>
</dbReference>
<dbReference type="GeneID" id="103323605"/>
<dbReference type="RefSeq" id="XP_008223828.1">
    <property type="nucleotide sequence ID" value="XM_008225606.2"/>
</dbReference>
<reference evidence="5" key="1">
    <citation type="journal article" date="2012" name="Nat. Commun.">
        <title>The genome of Prunus mume.</title>
        <authorList>
            <person name="Zhang Q."/>
            <person name="Chen W."/>
            <person name="Sun L."/>
            <person name="Zhao F."/>
            <person name="Huang B."/>
            <person name="Yang W."/>
            <person name="Tao Y."/>
            <person name="Wang J."/>
            <person name="Yuan Z."/>
            <person name="Fan G."/>
            <person name="Xing Z."/>
            <person name="Han C."/>
            <person name="Pan H."/>
            <person name="Zhong X."/>
            <person name="Shi W."/>
            <person name="Liang X."/>
            <person name="Du D."/>
            <person name="Sun F."/>
            <person name="Xu Z."/>
            <person name="Hao R."/>
            <person name="Lv T."/>
            <person name="Lv Y."/>
            <person name="Zheng Z."/>
            <person name="Sun M."/>
            <person name="Luo L."/>
            <person name="Cai M."/>
            <person name="Gao Y."/>
            <person name="Wang J."/>
            <person name="Yin Y."/>
            <person name="Xu X."/>
            <person name="Cheng T."/>
            <person name="Wang J."/>
        </authorList>
    </citation>
    <scope>NUCLEOTIDE SEQUENCE [LARGE SCALE GENOMIC DNA]</scope>
</reference>
<dbReference type="SUPFAM" id="SSF52540">
    <property type="entry name" value="P-loop containing nucleoside triphosphate hydrolases"/>
    <property type="match status" value="1"/>
</dbReference>
<dbReference type="InterPro" id="IPR003593">
    <property type="entry name" value="AAA+_ATPase"/>
</dbReference>
<proteinExistence type="predicted"/>
<evidence type="ECO:0000256" key="2">
    <source>
        <dbReference type="ARBA" id="ARBA00022741"/>
    </source>
</evidence>
<organism evidence="5 6">
    <name type="scientific">Prunus mume</name>
    <name type="common">Japanese apricot</name>
    <name type="synonym">Armeniaca mume</name>
    <dbReference type="NCBI Taxonomy" id="102107"/>
    <lineage>
        <taxon>Eukaryota</taxon>
        <taxon>Viridiplantae</taxon>
        <taxon>Streptophyta</taxon>
        <taxon>Embryophyta</taxon>
        <taxon>Tracheophyta</taxon>
        <taxon>Spermatophyta</taxon>
        <taxon>Magnoliopsida</taxon>
        <taxon>eudicotyledons</taxon>
        <taxon>Gunneridae</taxon>
        <taxon>Pentapetalae</taxon>
        <taxon>rosids</taxon>
        <taxon>fabids</taxon>
        <taxon>Rosales</taxon>
        <taxon>Rosaceae</taxon>
        <taxon>Amygdaloideae</taxon>
        <taxon>Amygdaleae</taxon>
        <taxon>Prunus</taxon>
    </lineage>
</organism>
<dbReference type="InterPro" id="IPR005670">
    <property type="entry name" value="PstB-like"/>
</dbReference>
<dbReference type="SMART" id="SM00382">
    <property type="entry name" value="AAA"/>
    <property type="match status" value="1"/>
</dbReference>
<dbReference type="PANTHER" id="PTHR43423:SF1">
    <property type="entry name" value="ABC TRANSPORTER I FAMILY MEMBER 17"/>
    <property type="match status" value="1"/>
</dbReference>
<dbReference type="InterPro" id="IPR017871">
    <property type="entry name" value="ABC_transporter-like_CS"/>
</dbReference>
<keyword evidence="5" id="KW-1185">Reference proteome</keyword>
<dbReference type="Proteomes" id="UP000694861">
    <property type="component" value="Linkage group LG2"/>
</dbReference>
<dbReference type="Gene3D" id="3.40.50.300">
    <property type="entry name" value="P-loop containing nucleotide triphosphate hydrolases"/>
    <property type="match status" value="1"/>
</dbReference>
<name>A0ABM0NF21_PRUMU</name>
<sequence length="367" mass="40928">MLLLYHFVRYPSRLHKWVYLSKPEQGLHSRINEYLATTPPCRCWTIALWGRLYLFMHWYKQIVPSKSSIKYTPLLSLLHLISIQVSKHTLQQFTMASSPNGLAHLSLDDGDEAAREHILTVDIGEADGDVKFRIRNLTKKSETTGCAILNGLSLDIPKGVIVGVIGPSGSGKSTLLRALNRLWEPPSGTVFLDGHDLRELDVLSLRRKVGMLFQLPALFEGTVADNIRYGPRLRGKKLSDQDVHKLLTLVDLDSSFFSKTGSEMSVGQAQRVALARTLANSPEVLLLDEPTSALDPISTEHIEGALEKLKKKQGMTIIMVSHSIKQIQRIADIVCLLVDGEIVEVLKPDQLSQAQHPMALRFLELSS</sequence>
<dbReference type="PROSITE" id="PS50893">
    <property type="entry name" value="ABC_TRANSPORTER_2"/>
    <property type="match status" value="1"/>
</dbReference>
<evidence type="ECO:0000259" key="4">
    <source>
        <dbReference type="PROSITE" id="PS50893"/>
    </source>
</evidence>
<keyword evidence="1" id="KW-0813">Transport</keyword>
<evidence type="ECO:0000313" key="6">
    <source>
        <dbReference type="RefSeq" id="XP_008223828.1"/>
    </source>
</evidence>
<evidence type="ECO:0000256" key="3">
    <source>
        <dbReference type="ARBA" id="ARBA00022840"/>
    </source>
</evidence>
<reference evidence="6" key="2">
    <citation type="submission" date="2025-08" db="UniProtKB">
        <authorList>
            <consortium name="RefSeq"/>
        </authorList>
    </citation>
    <scope>IDENTIFICATION</scope>
</reference>
<keyword evidence="3" id="KW-0067">ATP-binding</keyword>
<gene>
    <name evidence="6" type="primary">LOC103323605</name>
</gene>
<evidence type="ECO:0000256" key="1">
    <source>
        <dbReference type="ARBA" id="ARBA00022448"/>
    </source>
</evidence>
<evidence type="ECO:0000313" key="5">
    <source>
        <dbReference type="Proteomes" id="UP000694861"/>
    </source>
</evidence>
<dbReference type="InterPro" id="IPR027417">
    <property type="entry name" value="P-loop_NTPase"/>
</dbReference>
<dbReference type="PROSITE" id="PS00211">
    <property type="entry name" value="ABC_TRANSPORTER_1"/>
    <property type="match status" value="1"/>
</dbReference>
<accession>A0ABM0NF21</accession>
<dbReference type="CDD" id="cd03260">
    <property type="entry name" value="ABC_PstB_phosphate_transporter"/>
    <property type="match status" value="1"/>
</dbReference>
<dbReference type="InterPro" id="IPR003439">
    <property type="entry name" value="ABC_transporter-like_ATP-bd"/>
</dbReference>